<dbReference type="PANTHER" id="PTHR15922:SF2">
    <property type="entry name" value="NBAS SUBUNIT OF NRZ TETHERING COMPLEX"/>
    <property type="match status" value="1"/>
</dbReference>
<reference evidence="1 2" key="1">
    <citation type="journal article" date="2023" name="Plants (Basel)">
        <title>Bridging the Gap: Combining Genomics and Transcriptomics Approaches to Understand Stylosanthes scabra, an Orphan Legume from the Brazilian Caatinga.</title>
        <authorList>
            <person name="Ferreira-Neto J.R.C."/>
            <person name="da Silva M.D."/>
            <person name="Binneck E."/>
            <person name="de Melo N.F."/>
            <person name="da Silva R.H."/>
            <person name="de Melo A.L.T.M."/>
            <person name="Pandolfi V."/>
            <person name="Bustamante F.O."/>
            <person name="Brasileiro-Vidal A.C."/>
            <person name="Benko-Iseppon A.M."/>
        </authorList>
    </citation>
    <scope>NUCLEOTIDE SEQUENCE [LARGE SCALE GENOMIC DNA]</scope>
    <source>
        <tissue evidence="1">Leaves</tissue>
    </source>
</reference>
<dbReference type="EMBL" id="JASCZI010123991">
    <property type="protein sequence ID" value="MED6165743.1"/>
    <property type="molecule type" value="Genomic_DNA"/>
</dbReference>
<sequence length="1233" mass="138950">MQFRQIKDRMKIVKMAITSPTGAYFHVDELIEVARLLGLRSADEISAVEEDIAREAAVSGDLQLAFDLCIVLARKGHGYIWDLCAAIARGPALENMDVDSRKQLLGFALSYCDEESIGELLHAWKDLDMQGQCETLMISTGSNPSKFSLRGSYFNSLPKQSIQNICFQASNGMNTNNQDVHLDKIKDELSAVAKTLAIGDQIDWALSLTENVKVLSFAASQLLWLLDLSKNGEHDTKLITGKQYLNMRTQAVVTILSWLARNEFSPRDNLIASLAKSVMEQPVTEEEDIIGCFYLLNLFDAFNGVEVIEEQLKIRKDYQQICSIMNVGMAYSLLHNSGIGTDHIQRKELLKMRFKEKHASPTTNEIDTLGKVQSSFWREWKVKLEEQERLTDHYRALQKIIPGVETERFLSGDSIYIENEVLNLIESVKMEKKHILKDILKLADTYGLNSTEVLLQYLSAILVSDVWTNDDIAAEIADYEANIVANGAKTISTLSSIVYPAIDGCNKLRLAYVYGLLSECYLHLESSKDSSPIAYHDYQNSDIKFAHYYRVIEQECKHVSFVKNLNFKNIAGLHGLNFECFNDEVYACIEESSLSALSKMVQTVANIYGNSLPEGFISWQDVYKYYILHLLSDLESKATNESSSRTPEYLQSFISKLKHSYGSCRTYIRLLSQSDALGIMKKYFTVIIHLYSSYRFIPDNSTWQDCLIVLLDFWTRLTDDMKEIALEESSGETISFNPVCLLSCLKAFTKLVMEDILSPSQGWGSIYGYVQCGLIGESTLEIYSFCKAMIFSGCRYGAVAELPSSIRVYVLELMQYISGKSIKGFLAEIEANVQPWEEWNELLYAGSKSEDVDKQLPDHKDSSNRFTNTLVALKSSQLVALISPSIEITADDLLNIDSAVSCFLKICGEASNNSHFDALVAILEEWDGLFTTMKYRERETTAEVSEGGNDWNDDWDEGWESLEEVENPEKEKKGDSPAVHPLHVCWTEIFKKLISVSRFSDVLRLFDQSSSKPNVMLLDEDDARSLSQIALGMDCFAALKMTLLLPYKGLHLQCMVAVEDNLSQGIPATKIRDVELLILIFSSGVLTSITNDSTYGKIFSYICYLFGNLSNQCQQALVSGKRINSSEDAENPLLLFRTTLFPMFISELVKADQHVLAAFLVTKFMHTNESLSLINIAEASLVWYLERQLHLLQMNEVPVEKTCITLKNTVGSLRGKMSSLIQSTLSLLSPRVR</sequence>
<dbReference type="PANTHER" id="PTHR15922">
    <property type="entry name" value="NEUROBLASTOMA-AMPLIFIED SEQUENCE"/>
    <property type="match status" value="1"/>
</dbReference>
<evidence type="ECO:0000313" key="1">
    <source>
        <dbReference type="EMBL" id="MED6165743.1"/>
    </source>
</evidence>
<accession>A0ABU6V0D7</accession>
<keyword evidence="2" id="KW-1185">Reference proteome</keyword>
<protein>
    <recommendedName>
        <fullName evidence="3">MAG2-interacting protein 2</fullName>
    </recommendedName>
</protein>
<gene>
    <name evidence="1" type="ORF">PIB30_102472</name>
</gene>
<proteinExistence type="predicted"/>
<comment type="caution">
    <text evidence="1">The sequence shown here is derived from an EMBL/GenBank/DDBJ whole genome shotgun (WGS) entry which is preliminary data.</text>
</comment>
<evidence type="ECO:0008006" key="3">
    <source>
        <dbReference type="Google" id="ProtNLM"/>
    </source>
</evidence>
<dbReference type="Proteomes" id="UP001341840">
    <property type="component" value="Unassembled WGS sequence"/>
</dbReference>
<evidence type="ECO:0000313" key="2">
    <source>
        <dbReference type="Proteomes" id="UP001341840"/>
    </source>
</evidence>
<organism evidence="1 2">
    <name type="scientific">Stylosanthes scabra</name>
    <dbReference type="NCBI Taxonomy" id="79078"/>
    <lineage>
        <taxon>Eukaryota</taxon>
        <taxon>Viridiplantae</taxon>
        <taxon>Streptophyta</taxon>
        <taxon>Embryophyta</taxon>
        <taxon>Tracheophyta</taxon>
        <taxon>Spermatophyta</taxon>
        <taxon>Magnoliopsida</taxon>
        <taxon>eudicotyledons</taxon>
        <taxon>Gunneridae</taxon>
        <taxon>Pentapetalae</taxon>
        <taxon>rosids</taxon>
        <taxon>fabids</taxon>
        <taxon>Fabales</taxon>
        <taxon>Fabaceae</taxon>
        <taxon>Papilionoideae</taxon>
        <taxon>50 kb inversion clade</taxon>
        <taxon>dalbergioids sensu lato</taxon>
        <taxon>Dalbergieae</taxon>
        <taxon>Pterocarpus clade</taxon>
        <taxon>Stylosanthes</taxon>
    </lineage>
</organism>
<name>A0ABU6V0D7_9FABA</name>